<evidence type="ECO:0000256" key="14">
    <source>
        <dbReference type="ARBA" id="ARBA00049494"/>
    </source>
</evidence>
<protein>
    <recommendedName>
        <fullName evidence="15">Riboflavin biosynthesis protein</fullName>
    </recommendedName>
    <domain>
        <recommendedName>
            <fullName evidence="15">Riboflavin kinase</fullName>
            <ecNumber evidence="15">2.7.1.26</ecNumber>
        </recommendedName>
        <alternativeName>
            <fullName evidence="15">Flavokinase</fullName>
        </alternativeName>
    </domain>
    <domain>
        <recommendedName>
            <fullName evidence="15">FMN adenylyltransferase</fullName>
            <ecNumber evidence="15">2.7.7.2</ecNumber>
        </recommendedName>
        <alternativeName>
            <fullName evidence="15">FAD pyrophosphorylase</fullName>
        </alternativeName>
        <alternativeName>
            <fullName evidence="15">FAD synthase</fullName>
        </alternativeName>
    </domain>
</protein>
<dbReference type="InterPro" id="IPR014729">
    <property type="entry name" value="Rossmann-like_a/b/a_fold"/>
</dbReference>
<dbReference type="NCBIfam" id="NF004163">
    <property type="entry name" value="PRK05627.1-6"/>
    <property type="match status" value="1"/>
</dbReference>
<dbReference type="InterPro" id="IPR002606">
    <property type="entry name" value="Riboflavin_kinase_bac"/>
</dbReference>
<dbReference type="PANTHER" id="PTHR22749">
    <property type="entry name" value="RIBOFLAVIN KINASE/FMN ADENYLYLTRANSFERASE"/>
    <property type="match status" value="1"/>
</dbReference>
<dbReference type="GO" id="GO:0003919">
    <property type="term" value="F:FMN adenylyltransferase activity"/>
    <property type="evidence" value="ECO:0007669"/>
    <property type="project" value="UniProtKB-UniRule"/>
</dbReference>
<name>A0A4D6XIL4_9GAMM</name>
<dbReference type="InterPro" id="IPR004821">
    <property type="entry name" value="Cyt_trans-like"/>
</dbReference>
<dbReference type="Pfam" id="PF01687">
    <property type="entry name" value="Flavokinase"/>
    <property type="match status" value="1"/>
</dbReference>
<keyword evidence="12" id="KW-0511">Multifunctional enzyme</keyword>
<evidence type="ECO:0000256" key="4">
    <source>
        <dbReference type="ARBA" id="ARBA00022630"/>
    </source>
</evidence>
<dbReference type="NCBIfam" id="TIGR00083">
    <property type="entry name" value="ribF"/>
    <property type="match status" value="1"/>
</dbReference>
<reference evidence="16" key="1">
    <citation type="submission" date="2022-11" db="EMBL/GenBank/DDBJ databases">
        <title>The whole genome sequencing of pests is an important tool to study the evolution of the plant-insect interaction and insecticide resistance.</title>
        <authorList>
            <person name="Kananovich Y."/>
        </authorList>
    </citation>
    <scope>NUCLEOTIDE SEQUENCE</scope>
    <source>
        <strain evidence="16">BSU_Aph_2016</strain>
    </source>
</reference>
<keyword evidence="5 15" id="KW-0288">FMN</keyword>
<dbReference type="SMART" id="SM00904">
    <property type="entry name" value="Flavokinase"/>
    <property type="match status" value="1"/>
</dbReference>
<evidence type="ECO:0000256" key="5">
    <source>
        <dbReference type="ARBA" id="ARBA00022643"/>
    </source>
</evidence>
<dbReference type="PIRSF" id="PIRSF004491">
    <property type="entry name" value="FAD_Synth"/>
    <property type="match status" value="1"/>
</dbReference>
<dbReference type="SUPFAM" id="SSF82114">
    <property type="entry name" value="Riboflavin kinase-like"/>
    <property type="match status" value="1"/>
</dbReference>
<comment type="similarity">
    <text evidence="15">Belongs to the ribF family.</text>
</comment>
<dbReference type="Gene3D" id="3.40.50.620">
    <property type="entry name" value="HUPs"/>
    <property type="match status" value="1"/>
</dbReference>
<evidence type="ECO:0000256" key="7">
    <source>
        <dbReference type="ARBA" id="ARBA00022695"/>
    </source>
</evidence>
<comment type="function">
    <text evidence="1">Catalyzes the phosphorylation of riboflavin to FMN followed by the adenylation of FMN to FAD.</text>
</comment>
<dbReference type="EMBL" id="CP113403">
    <property type="protein sequence ID" value="WAI17921.1"/>
    <property type="molecule type" value="Genomic_DNA"/>
</dbReference>
<evidence type="ECO:0000313" key="16">
    <source>
        <dbReference type="EMBL" id="WAI17921.1"/>
    </source>
</evidence>
<evidence type="ECO:0000256" key="8">
    <source>
        <dbReference type="ARBA" id="ARBA00022741"/>
    </source>
</evidence>
<dbReference type="InterPro" id="IPR015865">
    <property type="entry name" value="Riboflavin_kinase_bac/euk"/>
</dbReference>
<dbReference type="SUPFAM" id="SSF52374">
    <property type="entry name" value="Nucleotidylyl transferase"/>
    <property type="match status" value="1"/>
</dbReference>
<keyword evidence="9 15" id="KW-0418">Kinase</keyword>
<evidence type="ECO:0000256" key="2">
    <source>
        <dbReference type="ARBA" id="ARBA00004726"/>
    </source>
</evidence>
<evidence type="ECO:0000256" key="11">
    <source>
        <dbReference type="ARBA" id="ARBA00022840"/>
    </source>
</evidence>
<evidence type="ECO:0000256" key="12">
    <source>
        <dbReference type="ARBA" id="ARBA00023268"/>
    </source>
</evidence>
<evidence type="ECO:0000256" key="15">
    <source>
        <dbReference type="PIRNR" id="PIRNR004491"/>
    </source>
</evidence>
<dbReference type="GO" id="GO:0009231">
    <property type="term" value="P:riboflavin biosynthetic process"/>
    <property type="evidence" value="ECO:0007669"/>
    <property type="project" value="InterPro"/>
</dbReference>
<dbReference type="OrthoDB" id="9803667at2"/>
<comment type="pathway">
    <text evidence="3 15">Cofactor biosynthesis; FMN biosynthesis; FMN from riboflavin (ATP route): step 1/1.</text>
</comment>
<dbReference type="NCBIfam" id="NF004162">
    <property type="entry name" value="PRK05627.1-5"/>
    <property type="match status" value="1"/>
</dbReference>
<comment type="pathway">
    <text evidence="2 15">Cofactor biosynthesis; FAD biosynthesis; FAD from FMN: step 1/1.</text>
</comment>
<keyword evidence="10 15" id="KW-0274">FAD</keyword>
<dbReference type="EC" id="2.7.1.26" evidence="15"/>
<dbReference type="NCBIfam" id="TIGR00125">
    <property type="entry name" value="cyt_tran_rel"/>
    <property type="match status" value="1"/>
</dbReference>
<organism evidence="16 17">
    <name type="scientific">Buchnera aphidicola</name>
    <name type="common">Aphis craccivora</name>
    <dbReference type="NCBI Taxonomy" id="466616"/>
    <lineage>
        <taxon>Bacteria</taxon>
        <taxon>Pseudomonadati</taxon>
        <taxon>Pseudomonadota</taxon>
        <taxon>Gammaproteobacteria</taxon>
        <taxon>Enterobacterales</taxon>
        <taxon>Erwiniaceae</taxon>
        <taxon>Buchnera</taxon>
    </lineage>
</organism>
<dbReference type="InterPro" id="IPR023468">
    <property type="entry name" value="Riboflavin_kinase"/>
</dbReference>
<dbReference type="PANTHER" id="PTHR22749:SF6">
    <property type="entry name" value="RIBOFLAVIN KINASE"/>
    <property type="match status" value="1"/>
</dbReference>
<evidence type="ECO:0000256" key="1">
    <source>
        <dbReference type="ARBA" id="ARBA00002121"/>
    </source>
</evidence>
<dbReference type="GO" id="GO:0008531">
    <property type="term" value="F:riboflavin kinase activity"/>
    <property type="evidence" value="ECO:0007669"/>
    <property type="project" value="UniProtKB-UniRule"/>
</dbReference>
<dbReference type="GO" id="GO:0006747">
    <property type="term" value="P:FAD biosynthetic process"/>
    <property type="evidence" value="ECO:0007669"/>
    <property type="project" value="UniProtKB-UniRule"/>
</dbReference>
<dbReference type="RefSeq" id="WP_158360463.1">
    <property type="nucleotide sequence ID" value="NZ_CP034897.1"/>
</dbReference>
<comment type="catalytic activity">
    <reaction evidence="14 15">
        <text>FMN + ATP + H(+) = FAD + diphosphate</text>
        <dbReference type="Rhea" id="RHEA:17237"/>
        <dbReference type="ChEBI" id="CHEBI:15378"/>
        <dbReference type="ChEBI" id="CHEBI:30616"/>
        <dbReference type="ChEBI" id="CHEBI:33019"/>
        <dbReference type="ChEBI" id="CHEBI:57692"/>
        <dbReference type="ChEBI" id="CHEBI:58210"/>
        <dbReference type="EC" id="2.7.7.2"/>
    </reaction>
</comment>
<gene>
    <name evidence="16" type="primary">ribF</name>
    <name evidence="16" type="ORF">OWM53_00765</name>
</gene>
<dbReference type="AlphaFoldDB" id="A0A4D6XIL4"/>
<dbReference type="GO" id="GO:0005524">
    <property type="term" value="F:ATP binding"/>
    <property type="evidence" value="ECO:0007669"/>
    <property type="project" value="UniProtKB-UniRule"/>
</dbReference>
<evidence type="ECO:0000256" key="6">
    <source>
        <dbReference type="ARBA" id="ARBA00022679"/>
    </source>
</evidence>
<dbReference type="Pfam" id="PF06574">
    <property type="entry name" value="FAD_syn"/>
    <property type="match status" value="1"/>
</dbReference>
<comment type="catalytic activity">
    <reaction evidence="13 15">
        <text>riboflavin + ATP = FMN + ADP + H(+)</text>
        <dbReference type="Rhea" id="RHEA:14357"/>
        <dbReference type="ChEBI" id="CHEBI:15378"/>
        <dbReference type="ChEBI" id="CHEBI:30616"/>
        <dbReference type="ChEBI" id="CHEBI:57986"/>
        <dbReference type="ChEBI" id="CHEBI:58210"/>
        <dbReference type="ChEBI" id="CHEBI:456216"/>
        <dbReference type="EC" id="2.7.1.26"/>
    </reaction>
</comment>
<dbReference type="EC" id="2.7.7.2" evidence="15"/>
<evidence type="ECO:0000256" key="13">
    <source>
        <dbReference type="ARBA" id="ARBA00047880"/>
    </source>
</evidence>
<keyword evidence="6 15" id="KW-0808">Transferase</keyword>
<keyword evidence="4 15" id="KW-0285">Flavoprotein</keyword>
<dbReference type="InterPro" id="IPR015864">
    <property type="entry name" value="FAD_synthase"/>
</dbReference>
<proteinExistence type="inferred from homology"/>
<dbReference type="Proteomes" id="UP001163441">
    <property type="component" value="Chromosome"/>
</dbReference>
<keyword evidence="11 15" id="KW-0067">ATP-binding</keyword>
<sequence length="317" mass="36994">MRIIRGIHNLKKINSNSVISIGNFDGVHLGHKKLLSTVYKIGKENNLLTIIILFEPQPLEFFNTQNPPKRITKFREKIKYIQLYKIDIVLCIQFNKFFSNLSAEKFIIQILINKLNIKFIVVGQDFRFGSKRNGDIELLKKNSEKYKFNVISVKSLYKNNIKISSTNIRKYLLENNIKLAQILLGRPFSIFGRVIYGNQIGRTLGYPTANIKLHNNIPITNGVYAVKIHYKKKYLGICNIGVKPSYISIPKNKILEVHIFDVNINLYNKKIEVLLYKKIRNECFFSSAQQLKEQISEDIKIVKKYFNISDYEIKNKR</sequence>
<keyword evidence="7 15" id="KW-0548">Nucleotidyltransferase</keyword>
<evidence type="ECO:0000256" key="3">
    <source>
        <dbReference type="ARBA" id="ARBA00005201"/>
    </source>
</evidence>
<evidence type="ECO:0000256" key="9">
    <source>
        <dbReference type="ARBA" id="ARBA00022777"/>
    </source>
</evidence>
<dbReference type="FunFam" id="3.40.50.620:FF:000021">
    <property type="entry name" value="Riboflavin biosynthesis protein"/>
    <property type="match status" value="1"/>
</dbReference>
<evidence type="ECO:0000256" key="10">
    <source>
        <dbReference type="ARBA" id="ARBA00022827"/>
    </source>
</evidence>
<accession>A0A4D6XIL4</accession>
<keyword evidence="8 15" id="KW-0547">Nucleotide-binding</keyword>
<evidence type="ECO:0000313" key="17">
    <source>
        <dbReference type="Proteomes" id="UP001163441"/>
    </source>
</evidence>
<dbReference type="InterPro" id="IPR023465">
    <property type="entry name" value="Riboflavin_kinase_dom_sf"/>
</dbReference>
<dbReference type="Gene3D" id="2.40.30.30">
    <property type="entry name" value="Riboflavin kinase-like"/>
    <property type="match status" value="1"/>
</dbReference>
<dbReference type="GO" id="GO:0009398">
    <property type="term" value="P:FMN biosynthetic process"/>
    <property type="evidence" value="ECO:0007669"/>
    <property type="project" value="UniProtKB-UniRule"/>
</dbReference>
<dbReference type="CDD" id="cd02064">
    <property type="entry name" value="FAD_synthetase_N"/>
    <property type="match status" value="1"/>
</dbReference>